<organism evidence="1 2">
    <name type="scientific">Cytospora leucostoma</name>
    <dbReference type="NCBI Taxonomy" id="1230097"/>
    <lineage>
        <taxon>Eukaryota</taxon>
        <taxon>Fungi</taxon>
        <taxon>Dikarya</taxon>
        <taxon>Ascomycota</taxon>
        <taxon>Pezizomycotina</taxon>
        <taxon>Sordariomycetes</taxon>
        <taxon>Sordariomycetidae</taxon>
        <taxon>Diaporthales</taxon>
        <taxon>Cytosporaceae</taxon>
        <taxon>Cytospora</taxon>
    </lineage>
</organism>
<evidence type="ECO:0000313" key="2">
    <source>
        <dbReference type="Proteomes" id="UP000285146"/>
    </source>
</evidence>
<gene>
    <name evidence="1" type="ORF">VPNG_04636</name>
</gene>
<dbReference type="AlphaFoldDB" id="A0A423XCA7"/>
<name>A0A423XCA7_9PEZI</name>
<dbReference type="InParanoid" id="A0A423XCA7"/>
<accession>A0A423XCA7</accession>
<proteinExistence type="predicted"/>
<reference evidence="1 2" key="1">
    <citation type="submission" date="2015-09" db="EMBL/GenBank/DDBJ databases">
        <title>Host preference determinants of Valsa canker pathogens revealed by comparative genomics.</title>
        <authorList>
            <person name="Yin Z."/>
            <person name="Huang L."/>
        </authorList>
    </citation>
    <scope>NUCLEOTIDE SEQUENCE [LARGE SCALE GENOMIC DNA]</scope>
    <source>
        <strain evidence="1 2">SXYLt</strain>
    </source>
</reference>
<protein>
    <submittedName>
        <fullName evidence="1">Uncharacterized protein</fullName>
    </submittedName>
</protein>
<sequence length="67" mass="7147">MAITAAADLGLEEGLAAELLVGDLWHLGPDCQPLATEDDTSDIEGDVVDDGFFPLEVERAKYGVKEN</sequence>
<dbReference type="Proteomes" id="UP000285146">
    <property type="component" value="Unassembled WGS sequence"/>
</dbReference>
<evidence type="ECO:0000313" key="1">
    <source>
        <dbReference type="EMBL" id="ROW13662.1"/>
    </source>
</evidence>
<keyword evidence="2" id="KW-1185">Reference proteome</keyword>
<comment type="caution">
    <text evidence="1">The sequence shown here is derived from an EMBL/GenBank/DDBJ whole genome shotgun (WGS) entry which is preliminary data.</text>
</comment>
<dbReference type="EMBL" id="LKEB01000018">
    <property type="protein sequence ID" value="ROW13662.1"/>
    <property type="molecule type" value="Genomic_DNA"/>
</dbReference>